<keyword evidence="2" id="KW-1185">Reference proteome</keyword>
<evidence type="ECO:0000313" key="2">
    <source>
        <dbReference type="Proteomes" id="UP001631949"/>
    </source>
</evidence>
<proteinExistence type="predicted"/>
<accession>A0ABW9GZZ3</accession>
<organism evidence="1 2">
    <name type="scientific">Peptococcus simiae</name>
    <dbReference type="NCBI Taxonomy" id="1643805"/>
    <lineage>
        <taxon>Bacteria</taxon>
        <taxon>Bacillati</taxon>
        <taxon>Bacillota</taxon>
        <taxon>Clostridia</taxon>
        <taxon>Eubacteriales</taxon>
        <taxon>Peptococcaceae</taxon>
        <taxon>Peptococcus</taxon>
    </lineage>
</organism>
<dbReference type="EMBL" id="JBJUVG010000010">
    <property type="protein sequence ID" value="MFM9414175.1"/>
    <property type="molecule type" value="Genomic_DNA"/>
</dbReference>
<dbReference type="InterPro" id="IPR010106">
    <property type="entry name" value="RpnA"/>
</dbReference>
<dbReference type="RefSeq" id="WP_408977790.1">
    <property type="nucleotide sequence ID" value="NZ_JBJUVG010000010.1"/>
</dbReference>
<comment type="caution">
    <text evidence="1">The sequence shown here is derived from an EMBL/GenBank/DDBJ whole genome shotgun (WGS) entry which is preliminary data.</text>
</comment>
<dbReference type="PANTHER" id="PTHR41317:SF1">
    <property type="entry name" value="PD-(D_E)XK NUCLEASE FAMILY TRANSPOSASE"/>
    <property type="match status" value="1"/>
</dbReference>
<name>A0ABW9GZZ3_9FIRM</name>
<dbReference type="PANTHER" id="PTHR41317">
    <property type="entry name" value="PD-(D_E)XK NUCLEASE FAMILY TRANSPOSASE"/>
    <property type="match status" value="1"/>
</dbReference>
<dbReference type="Proteomes" id="UP001631949">
    <property type="component" value="Unassembled WGS sequence"/>
</dbReference>
<sequence>MCEPKFYQLTNDLLFHIVMQKSEVALKGLVASLLSKKVEEITSVEVLNPIDYSQRISGKRIILDVNARVNKDTLVNIEVQVRRFEAWHLRSLFYAARMAAQSHPGKTYAELPIIRQFSILDYTFEEEDSAFFSEYELQNQKTGKTYTDRFRIAIMDLTQRNLATPDDIASGRLIWADLFKAKSWEELDQLAKKDTLAREVVDIMRTAMKDDGISFAINEREIAEMDALTREKSAERCGLERGLEQGWQQGLARGLEEGIEKGMEKGMEKGTARSREAIRSNMIRAGFTEEQIALALGE</sequence>
<dbReference type="Pfam" id="PF12784">
    <property type="entry name" value="PDDEXK_2"/>
    <property type="match status" value="1"/>
</dbReference>
<evidence type="ECO:0000313" key="1">
    <source>
        <dbReference type="EMBL" id="MFM9414175.1"/>
    </source>
</evidence>
<dbReference type="NCBIfam" id="TIGR01784">
    <property type="entry name" value="T_den_put_tspse"/>
    <property type="match status" value="1"/>
</dbReference>
<gene>
    <name evidence="1" type="ORF">ACKQTC_07320</name>
</gene>
<protein>
    <submittedName>
        <fullName evidence="1">Rpn family recombination-promoting nuclease/putative transposase</fullName>
    </submittedName>
</protein>
<reference evidence="1 2" key="1">
    <citation type="journal article" date="2016" name="Int. J. Syst. Evol. Microbiol.">
        <title>Peptococcus simiae sp. nov., isolated from rhesus macaque faeces and emended description of the genus Peptococcus.</title>
        <authorList>
            <person name="Shkoporov A.N."/>
            <person name="Efimov B.A."/>
            <person name="Kondova I."/>
            <person name="Ouwerling B."/>
            <person name="Chaplin A.V."/>
            <person name="Shcherbakova V.A."/>
            <person name="Langermans J.A.M."/>
        </authorList>
    </citation>
    <scope>NUCLEOTIDE SEQUENCE [LARGE SCALE GENOMIC DNA]</scope>
    <source>
        <strain evidence="1 2">M108</strain>
    </source>
</reference>